<proteinExistence type="predicted"/>
<feature type="region of interest" description="Disordered" evidence="1">
    <location>
        <begin position="56"/>
        <end position="198"/>
    </location>
</feature>
<feature type="compositionally biased region" description="Basic and acidic residues" evidence="1">
    <location>
        <begin position="155"/>
        <end position="183"/>
    </location>
</feature>
<evidence type="ECO:0000313" key="2">
    <source>
        <dbReference type="EMBL" id="KAJ4460833.1"/>
    </source>
</evidence>
<organism evidence="2 3">
    <name type="scientific">Paratrimastix pyriformis</name>
    <dbReference type="NCBI Taxonomy" id="342808"/>
    <lineage>
        <taxon>Eukaryota</taxon>
        <taxon>Metamonada</taxon>
        <taxon>Preaxostyla</taxon>
        <taxon>Paratrimastigidae</taxon>
        <taxon>Paratrimastix</taxon>
    </lineage>
</organism>
<comment type="caution">
    <text evidence="2">The sequence shown here is derived from an EMBL/GenBank/DDBJ whole genome shotgun (WGS) entry which is preliminary data.</text>
</comment>
<feature type="compositionally biased region" description="Basic and acidic residues" evidence="1">
    <location>
        <begin position="62"/>
        <end position="75"/>
    </location>
</feature>
<dbReference type="Proteomes" id="UP001141327">
    <property type="component" value="Unassembled WGS sequence"/>
</dbReference>
<sequence length="198" mass="22280">MQTQQQPTTPARPVKIEVPLNKSPSKPDIAVRLESQHVDPAAAIQHGEERVRMATQRQQEILAERKSKAEQESEKAAQIAAQRHKEEEDQRAAELARQKQRIDEASARAAQNVEQRKTKGQQEVEKVAARAGEIRTRVDEATVQAREGLDQSLDQGRERREKAEQERLAKAAREAKKVEEARERRAHAPPASATNPTD</sequence>
<reference evidence="2" key="1">
    <citation type="journal article" date="2022" name="bioRxiv">
        <title>Genomics of Preaxostyla Flagellates Illuminates Evolutionary Transitions and the Path Towards Mitochondrial Loss.</title>
        <authorList>
            <person name="Novak L.V.F."/>
            <person name="Treitli S.C."/>
            <person name="Pyrih J."/>
            <person name="Halakuc P."/>
            <person name="Pipaliya S.V."/>
            <person name="Vacek V."/>
            <person name="Brzon O."/>
            <person name="Soukal P."/>
            <person name="Eme L."/>
            <person name="Dacks J.B."/>
            <person name="Karnkowska A."/>
            <person name="Elias M."/>
            <person name="Hampl V."/>
        </authorList>
    </citation>
    <scope>NUCLEOTIDE SEQUENCE</scope>
    <source>
        <strain evidence="2">RCP-MX</strain>
    </source>
</reference>
<name>A0ABQ8UR82_9EUKA</name>
<feature type="region of interest" description="Disordered" evidence="1">
    <location>
        <begin position="1"/>
        <end position="26"/>
    </location>
</feature>
<gene>
    <name evidence="2" type="ORF">PAPYR_3091</name>
</gene>
<dbReference type="EMBL" id="JAPMOS010000011">
    <property type="protein sequence ID" value="KAJ4460833.1"/>
    <property type="molecule type" value="Genomic_DNA"/>
</dbReference>
<evidence type="ECO:0000313" key="3">
    <source>
        <dbReference type="Proteomes" id="UP001141327"/>
    </source>
</evidence>
<accession>A0ABQ8UR82</accession>
<protein>
    <submittedName>
        <fullName evidence="2">Uncharacterized protein</fullName>
    </submittedName>
</protein>
<evidence type="ECO:0000256" key="1">
    <source>
        <dbReference type="SAM" id="MobiDB-lite"/>
    </source>
</evidence>
<feature type="compositionally biased region" description="Basic and acidic residues" evidence="1">
    <location>
        <begin position="114"/>
        <end position="140"/>
    </location>
</feature>
<feature type="compositionally biased region" description="Basic and acidic residues" evidence="1">
    <location>
        <begin position="83"/>
        <end position="106"/>
    </location>
</feature>
<keyword evidence="3" id="KW-1185">Reference proteome</keyword>